<dbReference type="InterPro" id="IPR044668">
    <property type="entry name" value="PuuD-like"/>
</dbReference>
<dbReference type="Pfam" id="PF07722">
    <property type="entry name" value="Peptidase_C26"/>
    <property type="match status" value="1"/>
</dbReference>
<keyword evidence="2" id="KW-1185">Reference proteome</keyword>
<protein>
    <submittedName>
        <fullName evidence="1">Gamma-glutamyl-gamma-aminobutyrate hydrolase family protein</fullName>
    </submittedName>
</protein>
<dbReference type="EMBL" id="CP091430">
    <property type="protein sequence ID" value="UVI27992.1"/>
    <property type="molecule type" value="Genomic_DNA"/>
</dbReference>
<dbReference type="RefSeq" id="WP_258384080.1">
    <property type="nucleotide sequence ID" value="NZ_CP091430.1"/>
</dbReference>
<dbReference type="PANTHER" id="PTHR43235">
    <property type="entry name" value="GLUTAMINE AMIDOTRANSFERASE PB2B2.05-RELATED"/>
    <property type="match status" value="1"/>
</dbReference>
<sequence length="237" mass="25916">MDAEQAAVRQRKPVIGVTSSQEDGAVNSTECTLRAGGLPLIVPLGGEMHDIVQYAELIDGLLLTGGADVDPFYYGEEPHRGLGRITPERDRLEIRLTQECLRLKKPIFAICRGIQVLNIAAGGSLYQDIERQCEGIQHRQQAPATYLAHTVDVKAGSLLHRIAGEEQFRVNTFHHQAVNKPAAGFTVAATAKDGIIEAIESDSHPFVLGVQWHPETSAAVDEISRKLFEAFIQACKK</sequence>
<dbReference type="CDD" id="cd01745">
    <property type="entry name" value="GATase1_2"/>
    <property type="match status" value="1"/>
</dbReference>
<name>A0ABY5S2A0_9BACL</name>
<dbReference type="PANTHER" id="PTHR43235:SF1">
    <property type="entry name" value="GLUTAMINE AMIDOTRANSFERASE PB2B2.05-RELATED"/>
    <property type="match status" value="1"/>
</dbReference>
<keyword evidence="1" id="KW-0378">Hydrolase</keyword>
<evidence type="ECO:0000313" key="2">
    <source>
        <dbReference type="Proteomes" id="UP001057877"/>
    </source>
</evidence>
<dbReference type="GO" id="GO:0016787">
    <property type="term" value="F:hydrolase activity"/>
    <property type="evidence" value="ECO:0007669"/>
    <property type="project" value="UniProtKB-KW"/>
</dbReference>
<dbReference type="SUPFAM" id="SSF52317">
    <property type="entry name" value="Class I glutamine amidotransferase-like"/>
    <property type="match status" value="1"/>
</dbReference>
<reference evidence="1" key="1">
    <citation type="submission" date="2022-01" db="EMBL/GenBank/DDBJ databases">
        <title>Paenibacillus spongiae sp. nov., isolated from marine sponge.</title>
        <authorList>
            <person name="Li Z."/>
            <person name="Zhang M."/>
        </authorList>
    </citation>
    <scope>NUCLEOTIDE SEQUENCE</scope>
    <source>
        <strain evidence="1">PHS-Z3</strain>
    </source>
</reference>
<dbReference type="Proteomes" id="UP001057877">
    <property type="component" value="Chromosome"/>
</dbReference>
<proteinExistence type="predicted"/>
<accession>A0ABY5S2A0</accession>
<dbReference type="InterPro" id="IPR029062">
    <property type="entry name" value="Class_I_gatase-like"/>
</dbReference>
<dbReference type="PROSITE" id="PS51273">
    <property type="entry name" value="GATASE_TYPE_1"/>
    <property type="match status" value="1"/>
</dbReference>
<evidence type="ECO:0000313" key="1">
    <source>
        <dbReference type="EMBL" id="UVI27992.1"/>
    </source>
</evidence>
<dbReference type="InterPro" id="IPR011697">
    <property type="entry name" value="Peptidase_C26"/>
</dbReference>
<organism evidence="1 2">
    <name type="scientific">Paenibacillus spongiae</name>
    <dbReference type="NCBI Taxonomy" id="2909671"/>
    <lineage>
        <taxon>Bacteria</taxon>
        <taxon>Bacillati</taxon>
        <taxon>Bacillota</taxon>
        <taxon>Bacilli</taxon>
        <taxon>Bacillales</taxon>
        <taxon>Paenibacillaceae</taxon>
        <taxon>Paenibacillus</taxon>
    </lineage>
</organism>
<dbReference type="Gene3D" id="3.40.50.880">
    <property type="match status" value="1"/>
</dbReference>
<gene>
    <name evidence="1" type="ORF">L1F29_21360</name>
</gene>